<sequence>MPRQRTACFNCASIKSACSRGHPCQRCLALTCSYAFAHLRKWTDPDEGQHQYRQRVRHPRSRSGCGNCVRRRKKCDEVFPKCGECRRLDIPNCRVRGSKGTDDERQGNQIPVCESRQVDVRVHPRNTSPLDSKVNEYLGYVASLPEGDLTGITRRGHLNESSALHYRRGAQDSVQERETTSDVLALGELARLTPANMPDLDATEHHLFLHYMHHVGRTLAVVSDHENPFLQEIPKMALEVKAVRHAMLAFAACHLCKVYPKFENSLIRQHSLALHYLKLDLRAQQKTDYILATSLLLSLYGICQGNSQKWILHLYGAKALIDSHLDCLSPTPLSEFLLDLYDSICCKTRITCDKVPGLRGGYPLLSTYNESPPDSIHPLFGLAGDLYQLLDSITQLALDRTNPDTTSQKQAFLFTQARRIEKQLHLWAVPARVNHPNTQLLHDNKLAAEAIRWAALIQLHHVMGESYSTPTQHHNAAAENILTAIAQIRPGSPVDAQLLLPLFMAGLNVARKTERLQVEYRINLLESSIGMGNIAGAHQLLDRVWESSNGETLDWEALRRMEWGYVLLY</sequence>
<dbReference type="InterPro" id="IPR036864">
    <property type="entry name" value="Zn2-C6_fun-type_DNA-bd_sf"/>
</dbReference>
<keyword evidence="4" id="KW-0804">Transcription</keyword>
<dbReference type="EMBL" id="KV907498">
    <property type="protein sequence ID" value="OOF96687.1"/>
    <property type="molecule type" value="Genomic_DNA"/>
</dbReference>
<dbReference type="AlphaFoldDB" id="A0A1R3RQC2"/>
<comment type="subcellular location">
    <subcellularLocation>
        <location evidence="1">Nucleus</location>
    </subcellularLocation>
</comment>
<keyword evidence="3" id="KW-0238">DNA-binding</keyword>
<dbReference type="GO" id="GO:0009893">
    <property type="term" value="P:positive regulation of metabolic process"/>
    <property type="evidence" value="ECO:0007669"/>
    <property type="project" value="UniProtKB-ARBA"/>
</dbReference>
<dbReference type="GO" id="GO:0008270">
    <property type="term" value="F:zinc ion binding"/>
    <property type="evidence" value="ECO:0007669"/>
    <property type="project" value="InterPro"/>
</dbReference>
<dbReference type="OrthoDB" id="434972at2759"/>
<organism evidence="7 8">
    <name type="scientific">Aspergillus carbonarius (strain ITEM 5010)</name>
    <dbReference type="NCBI Taxonomy" id="602072"/>
    <lineage>
        <taxon>Eukaryota</taxon>
        <taxon>Fungi</taxon>
        <taxon>Dikarya</taxon>
        <taxon>Ascomycota</taxon>
        <taxon>Pezizomycotina</taxon>
        <taxon>Eurotiomycetes</taxon>
        <taxon>Eurotiomycetidae</taxon>
        <taxon>Eurotiales</taxon>
        <taxon>Aspergillaceae</taxon>
        <taxon>Aspergillus</taxon>
        <taxon>Aspergillus subgen. Circumdati</taxon>
    </lineage>
</organism>
<dbReference type="Pfam" id="PF11951">
    <property type="entry name" value="Fungal_trans_2"/>
    <property type="match status" value="1"/>
</dbReference>
<dbReference type="VEuPathDB" id="FungiDB:ASPCADRAFT_129761"/>
<feature type="domain" description="Zn(2)-C6 fungal-type" evidence="6">
    <location>
        <begin position="64"/>
        <end position="95"/>
    </location>
</feature>
<dbReference type="Proteomes" id="UP000188318">
    <property type="component" value="Unassembled WGS sequence"/>
</dbReference>
<dbReference type="GO" id="GO:0003677">
    <property type="term" value="F:DNA binding"/>
    <property type="evidence" value="ECO:0007669"/>
    <property type="project" value="UniProtKB-KW"/>
</dbReference>
<keyword evidence="2" id="KW-0805">Transcription regulation</keyword>
<evidence type="ECO:0000256" key="5">
    <source>
        <dbReference type="ARBA" id="ARBA00023242"/>
    </source>
</evidence>
<dbReference type="InterPro" id="IPR021858">
    <property type="entry name" value="Fun_TF"/>
</dbReference>
<protein>
    <recommendedName>
        <fullName evidence="6">Zn(2)-C6 fungal-type domain-containing protein</fullName>
    </recommendedName>
</protein>
<dbReference type="PANTHER" id="PTHR37534">
    <property type="entry name" value="TRANSCRIPTIONAL ACTIVATOR PROTEIN UGA3"/>
    <property type="match status" value="1"/>
</dbReference>
<dbReference type="SMART" id="SM00066">
    <property type="entry name" value="GAL4"/>
    <property type="match status" value="2"/>
</dbReference>
<dbReference type="CDD" id="cd00067">
    <property type="entry name" value="GAL4"/>
    <property type="match status" value="1"/>
</dbReference>
<evidence type="ECO:0000313" key="8">
    <source>
        <dbReference type="Proteomes" id="UP000188318"/>
    </source>
</evidence>
<dbReference type="SUPFAM" id="SSF57701">
    <property type="entry name" value="Zn2/Cys6 DNA-binding domain"/>
    <property type="match status" value="1"/>
</dbReference>
<evidence type="ECO:0000256" key="3">
    <source>
        <dbReference type="ARBA" id="ARBA00023125"/>
    </source>
</evidence>
<name>A0A1R3RQC2_ASPC5</name>
<reference evidence="8" key="1">
    <citation type="journal article" date="2017" name="Genome Biol.">
        <title>Comparative genomics reveals high biological diversity and specific adaptations in the industrially and medically important fungal genus Aspergillus.</title>
        <authorList>
            <person name="de Vries R.P."/>
            <person name="Riley R."/>
            <person name="Wiebenga A."/>
            <person name="Aguilar-Osorio G."/>
            <person name="Amillis S."/>
            <person name="Uchima C.A."/>
            <person name="Anderluh G."/>
            <person name="Asadollahi M."/>
            <person name="Askin M."/>
            <person name="Barry K."/>
            <person name="Battaglia E."/>
            <person name="Bayram O."/>
            <person name="Benocci T."/>
            <person name="Braus-Stromeyer S.A."/>
            <person name="Caldana C."/>
            <person name="Canovas D."/>
            <person name="Cerqueira G.C."/>
            <person name="Chen F."/>
            <person name="Chen W."/>
            <person name="Choi C."/>
            <person name="Clum A."/>
            <person name="Dos Santos R.A."/>
            <person name="Damasio A.R."/>
            <person name="Diallinas G."/>
            <person name="Emri T."/>
            <person name="Fekete E."/>
            <person name="Flipphi M."/>
            <person name="Freyberg S."/>
            <person name="Gallo A."/>
            <person name="Gournas C."/>
            <person name="Habgood R."/>
            <person name="Hainaut M."/>
            <person name="Harispe M.L."/>
            <person name="Henrissat B."/>
            <person name="Hilden K.S."/>
            <person name="Hope R."/>
            <person name="Hossain A."/>
            <person name="Karabika E."/>
            <person name="Karaffa L."/>
            <person name="Karanyi Z."/>
            <person name="Krasevec N."/>
            <person name="Kuo A."/>
            <person name="Kusch H."/>
            <person name="LaButti K."/>
            <person name="Lagendijk E.L."/>
            <person name="Lapidus A."/>
            <person name="Levasseur A."/>
            <person name="Lindquist E."/>
            <person name="Lipzen A."/>
            <person name="Logrieco A.F."/>
            <person name="MacCabe A."/>
            <person name="Maekelae M.R."/>
            <person name="Malavazi I."/>
            <person name="Melin P."/>
            <person name="Meyer V."/>
            <person name="Mielnichuk N."/>
            <person name="Miskei M."/>
            <person name="Molnar A.P."/>
            <person name="Mule G."/>
            <person name="Ngan C.Y."/>
            <person name="Orejas M."/>
            <person name="Orosz E."/>
            <person name="Ouedraogo J.P."/>
            <person name="Overkamp K.M."/>
            <person name="Park H.-S."/>
            <person name="Perrone G."/>
            <person name="Piumi F."/>
            <person name="Punt P.J."/>
            <person name="Ram A.F."/>
            <person name="Ramon A."/>
            <person name="Rauscher S."/>
            <person name="Record E."/>
            <person name="Riano-Pachon D.M."/>
            <person name="Robert V."/>
            <person name="Roehrig J."/>
            <person name="Ruller R."/>
            <person name="Salamov A."/>
            <person name="Salih N.S."/>
            <person name="Samson R.A."/>
            <person name="Sandor E."/>
            <person name="Sanguinetti M."/>
            <person name="Schuetze T."/>
            <person name="Sepcic K."/>
            <person name="Shelest E."/>
            <person name="Sherlock G."/>
            <person name="Sophianopoulou V."/>
            <person name="Squina F.M."/>
            <person name="Sun H."/>
            <person name="Susca A."/>
            <person name="Todd R.B."/>
            <person name="Tsang A."/>
            <person name="Unkles S.E."/>
            <person name="van de Wiele N."/>
            <person name="van Rossen-Uffink D."/>
            <person name="Oliveira J.V."/>
            <person name="Vesth T.C."/>
            <person name="Visser J."/>
            <person name="Yu J.-H."/>
            <person name="Zhou M."/>
            <person name="Andersen M.R."/>
            <person name="Archer D.B."/>
            <person name="Baker S.E."/>
            <person name="Benoit I."/>
            <person name="Brakhage A.A."/>
            <person name="Braus G.H."/>
            <person name="Fischer R."/>
            <person name="Frisvad J.C."/>
            <person name="Goldman G.H."/>
            <person name="Houbraken J."/>
            <person name="Oakley B."/>
            <person name="Pocsi I."/>
            <person name="Scazzocchio C."/>
            <person name="Seiboth B."/>
            <person name="vanKuyk P.A."/>
            <person name="Wortman J."/>
            <person name="Dyer P.S."/>
            <person name="Grigoriev I.V."/>
        </authorList>
    </citation>
    <scope>NUCLEOTIDE SEQUENCE [LARGE SCALE GENOMIC DNA]</scope>
    <source>
        <strain evidence="8">ITEM 5010</strain>
    </source>
</reference>
<evidence type="ECO:0000256" key="2">
    <source>
        <dbReference type="ARBA" id="ARBA00023015"/>
    </source>
</evidence>
<accession>A0A1R3RQC2</accession>
<dbReference type="STRING" id="602072.A0A1R3RQC2"/>
<proteinExistence type="predicted"/>
<dbReference type="PROSITE" id="PS50048">
    <property type="entry name" value="ZN2_CY6_FUNGAL_2"/>
    <property type="match status" value="1"/>
</dbReference>
<dbReference type="GO" id="GO:0000981">
    <property type="term" value="F:DNA-binding transcription factor activity, RNA polymerase II-specific"/>
    <property type="evidence" value="ECO:0007669"/>
    <property type="project" value="InterPro"/>
</dbReference>
<evidence type="ECO:0000259" key="6">
    <source>
        <dbReference type="PROSITE" id="PS50048"/>
    </source>
</evidence>
<evidence type="ECO:0000313" key="7">
    <source>
        <dbReference type="EMBL" id="OOF96687.1"/>
    </source>
</evidence>
<gene>
    <name evidence="7" type="ORF">ASPCADRAFT_129761</name>
</gene>
<dbReference type="InterPro" id="IPR001138">
    <property type="entry name" value="Zn2Cys6_DnaBD"/>
</dbReference>
<keyword evidence="5" id="KW-0539">Nucleus</keyword>
<dbReference type="GO" id="GO:0005634">
    <property type="term" value="C:nucleus"/>
    <property type="evidence" value="ECO:0007669"/>
    <property type="project" value="UniProtKB-SubCell"/>
</dbReference>
<evidence type="ECO:0000256" key="1">
    <source>
        <dbReference type="ARBA" id="ARBA00004123"/>
    </source>
</evidence>
<dbReference type="PANTHER" id="PTHR37534:SF46">
    <property type="entry name" value="ZN(II)2CYS6 TRANSCRIPTION FACTOR (EUROFUNG)"/>
    <property type="match status" value="1"/>
</dbReference>
<evidence type="ECO:0000256" key="4">
    <source>
        <dbReference type="ARBA" id="ARBA00023163"/>
    </source>
</evidence>
<keyword evidence="8" id="KW-1185">Reference proteome</keyword>